<dbReference type="PANTHER" id="PTHR10000">
    <property type="entry name" value="PHOSPHOSERINE PHOSPHATASE"/>
    <property type="match status" value="1"/>
</dbReference>
<dbReference type="RefSeq" id="WP_289511760.1">
    <property type="nucleotide sequence ID" value="NZ_JAUDEA010000015.1"/>
</dbReference>
<dbReference type="InterPro" id="IPR000150">
    <property type="entry name" value="Cof"/>
</dbReference>
<dbReference type="SFLD" id="SFLDS00003">
    <property type="entry name" value="Haloacid_Dehalogenase"/>
    <property type="match status" value="1"/>
</dbReference>
<keyword evidence="2" id="KW-1185">Reference proteome</keyword>
<dbReference type="Proteomes" id="UP001529256">
    <property type="component" value="Unassembled WGS sequence"/>
</dbReference>
<dbReference type="SUPFAM" id="SSF56784">
    <property type="entry name" value="HAD-like"/>
    <property type="match status" value="1"/>
</dbReference>
<reference evidence="1" key="2">
    <citation type="submission" date="2023-06" db="EMBL/GenBank/DDBJ databases">
        <authorList>
            <person name="Zeman M."/>
            <person name="Kubasova T."/>
            <person name="Jahodarova E."/>
            <person name="Nykrynova M."/>
            <person name="Rychlik I."/>
        </authorList>
    </citation>
    <scope>NUCLEOTIDE SEQUENCE</scope>
    <source>
        <strain evidence="1">153_Feed</strain>
    </source>
</reference>
<dbReference type="InterPro" id="IPR006379">
    <property type="entry name" value="HAD-SF_hydro_IIB"/>
</dbReference>
<dbReference type="NCBIfam" id="TIGR01484">
    <property type="entry name" value="HAD-SF-IIB"/>
    <property type="match status" value="1"/>
</dbReference>
<keyword evidence="1" id="KW-0378">Hydrolase</keyword>
<name>A0ABT7V507_9ACTN</name>
<evidence type="ECO:0000313" key="1">
    <source>
        <dbReference type="EMBL" id="MDM8271683.1"/>
    </source>
</evidence>
<accession>A0ABT7V507</accession>
<dbReference type="SFLD" id="SFLDG01140">
    <property type="entry name" value="C2.B:_Phosphomannomutase_and_P"/>
    <property type="match status" value="1"/>
</dbReference>
<dbReference type="Pfam" id="PF08282">
    <property type="entry name" value="Hydrolase_3"/>
    <property type="match status" value="1"/>
</dbReference>
<dbReference type="Gene3D" id="3.40.50.1000">
    <property type="entry name" value="HAD superfamily/HAD-like"/>
    <property type="match status" value="1"/>
</dbReference>
<dbReference type="InterPro" id="IPR036412">
    <property type="entry name" value="HAD-like_sf"/>
</dbReference>
<dbReference type="PANTHER" id="PTHR10000:SF8">
    <property type="entry name" value="HAD SUPERFAMILY HYDROLASE-LIKE, TYPE 3"/>
    <property type="match status" value="1"/>
</dbReference>
<dbReference type="NCBIfam" id="TIGR00099">
    <property type="entry name" value="Cof-subfamily"/>
    <property type="match status" value="1"/>
</dbReference>
<gene>
    <name evidence="1" type="ORF">QUW25_08410</name>
</gene>
<protein>
    <submittedName>
        <fullName evidence="1">Cof-type HAD-IIB family hydrolase</fullName>
    </submittedName>
</protein>
<dbReference type="EMBL" id="JAUDEA010000015">
    <property type="protein sequence ID" value="MDM8271683.1"/>
    <property type="molecule type" value="Genomic_DNA"/>
</dbReference>
<sequence>MIRIAFSDMDGTFLTPEKTVTPENARMLDAAFERGVQFVPCSGRNVGDLPREVVSHPSVRYAICCNGALIVDTSTQEVLRKVLIEKDLVRSLYERVRDLHVTFDVFADGRVYTHRDRFPIIDEVDLSAPTKAFIKAGRTVHSMTIDELLDHVDGVNRLNLFFHNASEAQAIWDAVDAIPQLRRTHSLPCNVEVTDVEAHKGNGVRWLCGELGISTHDAVAFGDNDNDITMLQVVGDGVAMDNAEPSCKAVADHITASCADSGVARYLMPILES</sequence>
<reference evidence="1" key="1">
    <citation type="submission" date="2023-06" db="EMBL/GenBank/DDBJ databases">
        <title>Identification and characterization of horizontal gene transfer across gut microbiota members of farm animals based on homology search.</title>
        <authorList>
            <person name="Schwarzerova J."/>
            <person name="Nykrynova M."/>
            <person name="Jureckova K."/>
            <person name="Cejkova D."/>
            <person name="Rychlik I."/>
        </authorList>
    </citation>
    <scope>NUCLEOTIDE SEQUENCE</scope>
    <source>
        <strain evidence="1">153_Feed</strain>
    </source>
</reference>
<dbReference type="GO" id="GO:0016787">
    <property type="term" value="F:hydrolase activity"/>
    <property type="evidence" value="ECO:0007669"/>
    <property type="project" value="UniProtKB-KW"/>
</dbReference>
<dbReference type="PROSITE" id="PS01229">
    <property type="entry name" value="COF_2"/>
    <property type="match status" value="1"/>
</dbReference>
<proteinExistence type="predicted"/>
<dbReference type="InterPro" id="IPR023214">
    <property type="entry name" value="HAD_sf"/>
</dbReference>
<dbReference type="Gene3D" id="3.30.1240.10">
    <property type="match status" value="1"/>
</dbReference>
<comment type="caution">
    <text evidence="1">The sequence shown here is derived from an EMBL/GenBank/DDBJ whole genome shotgun (WGS) entry which is preliminary data.</text>
</comment>
<evidence type="ECO:0000313" key="2">
    <source>
        <dbReference type="Proteomes" id="UP001529256"/>
    </source>
</evidence>
<organism evidence="1 2">
    <name type="scientific">Thermophilibacter provencensis</name>
    <dbReference type="NCBI Taxonomy" id="1852386"/>
    <lineage>
        <taxon>Bacteria</taxon>
        <taxon>Bacillati</taxon>
        <taxon>Actinomycetota</taxon>
        <taxon>Coriobacteriia</taxon>
        <taxon>Coriobacteriales</taxon>
        <taxon>Atopobiaceae</taxon>
        <taxon>Thermophilibacter</taxon>
    </lineage>
</organism>